<evidence type="ECO:0000313" key="4">
    <source>
        <dbReference type="Proteomes" id="UP000291562"/>
    </source>
</evidence>
<evidence type="ECO:0000256" key="2">
    <source>
        <dbReference type="SAM" id="Coils"/>
    </source>
</evidence>
<name>A0A411HNT0_9GAMM</name>
<dbReference type="OrthoDB" id="9784785at2"/>
<dbReference type="InterPro" id="IPR007432">
    <property type="entry name" value="DUF480"/>
</dbReference>
<keyword evidence="2" id="KW-0175">Coiled coil</keyword>
<dbReference type="Proteomes" id="UP000291562">
    <property type="component" value="Chromosome"/>
</dbReference>
<dbReference type="Pfam" id="PF04337">
    <property type="entry name" value="DUF480"/>
    <property type="match status" value="1"/>
</dbReference>
<accession>A0A411HNT0</accession>
<dbReference type="HAMAP" id="MF_01584">
    <property type="entry name" value="UPF0502"/>
    <property type="match status" value="1"/>
</dbReference>
<dbReference type="PANTHER" id="PTHR38768:SF1">
    <property type="entry name" value="UPF0502 PROTEIN YCEH"/>
    <property type="match status" value="1"/>
</dbReference>
<dbReference type="Gene3D" id="1.10.10.10">
    <property type="entry name" value="Winged helix-like DNA-binding domain superfamily/Winged helix DNA-binding domain"/>
    <property type="match status" value="2"/>
</dbReference>
<dbReference type="SUPFAM" id="SSF46785">
    <property type="entry name" value="Winged helix' DNA-binding domain"/>
    <property type="match status" value="2"/>
</dbReference>
<gene>
    <name evidence="3" type="ORF">ELE36_18205</name>
</gene>
<protein>
    <submittedName>
        <fullName evidence="3">DUF480 domain-containing protein</fullName>
    </submittedName>
</protein>
<dbReference type="KEGG" id="xbc:ELE36_18205"/>
<dbReference type="InterPro" id="IPR036388">
    <property type="entry name" value="WH-like_DNA-bd_sf"/>
</dbReference>
<dbReference type="AlphaFoldDB" id="A0A411HNT0"/>
<comment type="similarity">
    <text evidence="1">Belongs to the UPF0502 family.</text>
</comment>
<keyword evidence="4" id="KW-1185">Reference proteome</keyword>
<evidence type="ECO:0000256" key="1">
    <source>
        <dbReference type="HAMAP-Rule" id="MF_01584"/>
    </source>
</evidence>
<sequence length="245" mass="27121">MRRIPVQTETESSAENPEVAIVATDVSDAENSLLLLSPIEARLLGCLVEKAATTPEVYPLTLNAAQLACNQKTNRDPLMNLEPGAVGHALREMEDKGLVKVVHNSRALRYEHRIDSTYTVTTRQRALLCVMLLRGPQTLAELHTRTDRLAQFPDLQEVRSTLDRLAQRSPALVVRLGRGPGQREDRYMHLLCGPVSAEQWNSAAASSPSSRNSGLEDRVDQLERALEELRSEIAELRSAAVPRGE</sequence>
<organism evidence="3 4">
    <name type="scientific">Pseudolysobacter antarcticus</name>
    <dbReference type="NCBI Taxonomy" id="2511995"/>
    <lineage>
        <taxon>Bacteria</taxon>
        <taxon>Pseudomonadati</taxon>
        <taxon>Pseudomonadota</taxon>
        <taxon>Gammaproteobacteria</taxon>
        <taxon>Lysobacterales</taxon>
        <taxon>Rhodanobacteraceae</taxon>
        <taxon>Pseudolysobacter</taxon>
    </lineage>
</organism>
<reference evidence="3 4" key="1">
    <citation type="submission" date="2019-01" db="EMBL/GenBank/DDBJ databases">
        <title>Pseudolysobacter antarctica gen. nov., sp. nov., isolated from Fildes Peninsula, Antarctica.</title>
        <authorList>
            <person name="Wei Z."/>
            <person name="Peng F."/>
        </authorList>
    </citation>
    <scope>NUCLEOTIDE SEQUENCE [LARGE SCALE GENOMIC DNA]</scope>
    <source>
        <strain evidence="3 4">AQ6-296</strain>
    </source>
</reference>
<dbReference type="PANTHER" id="PTHR38768">
    <property type="entry name" value="UPF0502 PROTEIN YCEH"/>
    <property type="match status" value="1"/>
</dbReference>
<feature type="coiled-coil region" evidence="2">
    <location>
        <begin position="212"/>
        <end position="239"/>
    </location>
</feature>
<dbReference type="InterPro" id="IPR036390">
    <property type="entry name" value="WH_DNA-bd_sf"/>
</dbReference>
<proteinExistence type="inferred from homology"/>
<dbReference type="EMBL" id="CP035704">
    <property type="protein sequence ID" value="QBB72141.1"/>
    <property type="molecule type" value="Genomic_DNA"/>
</dbReference>
<evidence type="ECO:0000313" key="3">
    <source>
        <dbReference type="EMBL" id="QBB72141.1"/>
    </source>
</evidence>